<proteinExistence type="predicted"/>
<evidence type="ECO:0000313" key="2">
    <source>
        <dbReference type="EMBL" id="POF62051.1"/>
    </source>
</evidence>
<feature type="coiled-coil region" evidence="1">
    <location>
        <begin position="428"/>
        <end position="469"/>
    </location>
</feature>
<reference evidence="2 3" key="1">
    <citation type="submission" date="2018-01" db="EMBL/GenBank/DDBJ databases">
        <title>Draft Genome Sequence of Komagataeibacter maltaceti LMG 1529, a Vinegar Producing Acetic Acid Bacterium Isolated from Malt Vinegar Brewery Acetifiers.</title>
        <authorList>
            <person name="Zhang Q."/>
            <person name="Hollensteiner J."/>
            <person name="Poehlein A."/>
            <person name="Daniel R."/>
        </authorList>
    </citation>
    <scope>NUCLEOTIDE SEQUENCE [LARGE SCALE GENOMIC DNA]</scope>
    <source>
        <strain evidence="2 3">LMG 1529</strain>
    </source>
</reference>
<dbReference type="SUPFAM" id="SSF48452">
    <property type="entry name" value="TPR-like"/>
    <property type="match status" value="1"/>
</dbReference>
<dbReference type="InterPro" id="IPR011990">
    <property type="entry name" value="TPR-like_helical_dom_sf"/>
</dbReference>
<evidence type="ECO:0000313" key="3">
    <source>
        <dbReference type="Proteomes" id="UP000237344"/>
    </source>
</evidence>
<organism evidence="2 3">
    <name type="scientific">Novacetimonas maltaceti</name>
    <dbReference type="NCBI Taxonomy" id="1203393"/>
    <lineage>
        <taxon>Bacteria</taxon>
        <taxon>Pseudomonadati</taxon>
        <taxon>Pseudomonadota</taxon>
        <taxon>Alphaproteobacteria</taxon>
        <taxon>Acetobacterales</taxon>
        <taxon>Acetobacteraceae</taxon>
        <taxon>Novacetimonas</taxon>
    </lineage>
</organism>
<dbReference type="SUPFAM" id="SSF53756">
    <property type="entry name" value="UDP-Glycosyltransferase/glycogen phosphorylase"/>
    <property type="match status" value="1"/>
</dbReference>
<protein>
    <submittedName>
        <fullName evidence="2">Uncharacterized protein</fullName>
    </submittedName>
</protein>
<dbReference type="GO" id="GO:0015774">
    <property type="term" value="P:polysaccharide transport"/>
    <property type="evidence" value="ECO:0007669"/>
    <property type="project" value="InterPro"/>
</dbReference>
<dbReference type="AlphaFoldDB" id="A0A2S3VZK9"/>
<dbReference type="GO" id="GO:0000271">
    <property type="term" value="P:polysaccharide biosynthetic process"/>
    <property type="evidence" value="ECO:0007669"/>
    <property type="project" value="InterPro"/>
</dbReference>
<accession>A0A2S3VZK9</accession>
<comment type="caution">
    <text evidence="2">The sequence shown here is derived from an EMBL/GenBank/DDBJ whole genome shotgun (WGS) entry which is preliminary data.</text>
</comment>
<dbReference type="Proteomes" id="UP000237344">
    <property type="component" value="Unassembled WGS sequence"/>
</dbReference>
<dbReference type="Gene3D" id="1.25.40.10">
    <property type="entry name" value="Tetratricopeptide repeat domain"/>
    <property type="match status" value="1"/>
</dbReference>
<dbReference type="RefSeq" id="WP_146044208.1">
    <property type="nucleotide sequence ID" value="NZ_NKUE01000008.1"/>
</dbReference>
<dbReference type="Pfam" id="PF05159">
    <property type="entry name" value="Capsule_synth"/>
    <property type="match status" value="1"/>
</dbReference>
<keyword evidence="1" id="KW-0175">Coiled coil</keyword>
<dbReference type="InterPro" id="IPR007833">
    <property type="entry name" value="Capsule_polysaccharide_synth"/>
</dbReference>
<dbReference type="EMBL" id="POTC01000035">
    <property type="protein sequence ID" value="POF62051.1"/>
    <property type="molecule type" value="Genomic_DNA"/>
</dbReference>
<keyword evidence="3" id="KW-1185">Reference proteome</keyword>
<name>A0A2S3VZK9_9PROT</name>
<evidence type="ECO:0000256" key="1">
    <source>
        <dbReference type="SAM" id="Coils"/>
    </source>
</evidence>
<sequence length="724" mass="81575">MNKKILFFLEPVFFRGSPHELLGHFPWMTCFQNFCLENDCTFAIVTNDTLNAKWFSERGIDPSTTLFAVDPFLVLKSFDYDKSQYFEAAYGRSQRPNFLSGRLAAIRDEFAPDLVVMSVQNEIARAAFAGIPVLSIEQSPLPRFSHMFRTSFDPCGHQVGSFIETHHDTLRTRVLPPAMQRQALMLRDMIADNLRQRDDINGAAIAKFHELRRDGRIALLITQPPDYPTYEGAYKPISMESLIYSWAQQLPEGWIGIPTYYKGPQTYPSQEMEAALSLSCPQLRFLPPELAVGHSETLLLHADAMVTISSTTAMTGLLFQKPVIVTGRSPYNAWCPQDPAALATPQVLSDSEVASLLCFLTGRYSATLQELQDSSQRIGDIVRVMTQGGDPAAWFLDTAEWSLYRASRLFSFNTCIDGAWGAVKGCERKALLERLSRETDRRQELEGELAALHDRLGALENEHAQLSGQEQQGRERILALEGELAKVVALEQQARERAHALEGELAKVAALEQQARERAHALEGEHAKVVALEQQARERAHALEGEHAKVAALEQQGRERIRALEEERLGHEHYRTAAAQRISSLESENARLGQEVSGLRTAGDDLSALQGETARRLHESEKEASRYRTAFVTMESVFTSMYDMVREREMDITAKFHLSQARRNARKGMWEKAAYHYRKFLRDHPEDLRAWVQYGHALKESGDMPAATRAYCVADAIEQVKDGS</sequence>
<dbReference type="OrthoDB" id="7284839at2"/>
<gene>
    <name evidence="2" type="ORF">KMAL_23320</name>
</gene>